<evidence type="ECO:0000256" key="3">
    <source>
        <dbReference type="ARBA" id="ARBA00022151"/>
    </source>
</evidence>
<comment type="caution">
    <text evidence="13">The sequence shown here is derived from an EMBL/GenBank/DDBJ whole genome shotgun (WGS) entry which is preliminary data.</text>
</comment>
<keyword evidence="5" id="KW-0227">DNA damage</keyword>
<sequence length="1015" mass="113449">MHRAAASLIVKDVSHLLRASGARPLLGHVRSASSTIIKNARRGAKTKATKKASAIASIQQGALEPLQDIENEEEVEPDYPSYPDTLQGVRDNMAKFKNCVVVTRVGNFYEMYFDQAAEFGPAMSLKVSYRMSARHPAVPMAGFPFYQLDRYLKTLVQELNQHVAICEEFPNNVEGKIKSGGNRFDRKVVRVVTPGTLIDENFMDTTRNNFLLAVHVPAPTSMADGEEKADHDVGLAWIDLSTGDFWTGKTPRLLLASSIARISAREIVLQDSATADVKNEIQALLGQHHELASYHNRVSNFDSLQDWNHCFETAVSADIEQTFSHQEKQAIHHLLDYAQQQLQRTQLRLQPPRQRDDSHLMEIDRYSLRGLEILETSRDGFGKGSLIHAIKKTVTSSGTRLLRERLVQPSASVEEISQRLDLVTAFIENNDLREDLIERLRRTFDVQRLVQKFTMNKGDPDDLVDLAKSIAETALVQKALLDASTGASEDSPLAPLTRRIFLQGPQLLAEHISNSIDEEGLMQLHRQEEDEKAEVTASAVDAVENEGADPSEFVQKNARRKARVAENRFSDSDMLDAWIMKRSASDAIGLLHQELDALMEERDALAARLQVEVEAKSLSLRLDKKGYICHIRSNKDFNKHALDELKANLISSTKSTKTYHLPIWSKLGGRMDAARIKIRNEEQRILHNLRQDVFANLVQLRRNAAVMDEIDVATSFAALAEQQGWKRPVVDTSTDHQIIGGRHPTVKLGLEEQGRTFISNDCVLDAKEQIWLVTGPNMAGKSTFLRQNALITILAQVGSYVPAEYARIGVVDRIFSRIGAADDLFRDQSTFMVEMLETAAILKQATARSFAIMDEVGRGTTPQDGIAVAFGILSHLHHINRCRTLFATHFHRLADLTASWPRIGRYCTDIIEEKSGSFIFQHQLKPGVNRNSHALKVAKLAGLPQAALIAARDMLDQLQMEDEELRAAASLPPPKPVVAPKKYRPVQIRAEDVHNAPDLSALRPPQAPRTQDARP</sequence>
<dbReference type="GO" id="GO:0005634">
    <property type="term" value="C:nucleus"/>
    <property type="evidence" value="ECO:0007669"/>
    <property type="project" value="TreeGrafter"/>
</dbReference>
<dbReference type="SUPFAM" id="SSF52540">
    <property type="entry name" value="P-loop containing nucleoside triphosphate hydrolases"/>
    <property type="match status" value="1"/>
</dbReference>
<dbReference type="SMART" id="SM00534">
    <property type="entry name" value="MUTSac"/>
    <property type="match status" value="1"/>
</dbReference>
<keyword evidence="8" id="KW-0234">DNA repair</keyword>
<dbReference type="SUPFAM" id="SSF53150">
    <property type="entry name" value="DNA repair protein MutS, domain II"/>
    <property type="match status" value="1"/>
</dbReference>
<evidence type="ECO:0000256" key="11">
    <source>
        <dbReference type="SAM" id="MobiDB-lite"/>
    </source>
</evidence>
<feature type="domain" description="DNA mismatch repair proteins mutS family" evidence="12">
    <location>
        <begin position="849"/>
        <end position="865"/>
    </location>
</feature>
<evidence type="ECO:0000313" key="13">
    <source>
        <dbReference type="EMBL" id="KPI35419.1"/>
    </source>
</evidence>
<dbReference type="InterPro" id="IPR036678">
    <property type="entry name" value="MutS_con_dom_sf"/>
</dbReference>
<dbReference type="PROSITE" id="PS00486">
    <property type="entry name" value="DNA_MISMATCH_REPAIR_2"/>
    <property type="match status" value="1"/>
</dbReference>
<dbReference type="GO" id="GO:0140664">
    <property type="term" value="F:ATP-dependent DNA damage sensor activity"/>
    <property type="evidence" value="ECO:0007669"/>
    <property type="project" value="InterPro"/>
</dbReference>
<dbReference type="Pfam" id="PF05188">
    <property type="entry name" value="MutS_II"/>
    <property type="match status" value="1"/>
</dbReference>
<dbReference type="GO" id="GO:0030983">
    <property type="term" value="F:mismatched DNA binding"/>
    <property type="evidence" value="ECO:0007669"/>
    <property type="project" value="InterPro"/>
</dbReference>
<dbReference type="InterPro" id="IPR027417">
    <property type="entry name" value="P-loop_NTPase"/>
</dbReference>
<proteinExistence type="inferred from homology"/>
<dbReference type="GO" id="GO:0006298">
    <property type="term" value="P:mismatch repair"/>
    <property type="evidence" value="ECO:0007669"/>
    <property type="project" value="InterPro"/>
</dbReference>
<keyword evidence="7" id="KW-0238">DNA-binding</keyword>
<dbReference type="SUPFAM" id="SSF55271">
    <property type="entry name" value="DNA repair protein MutS, domain I"/>
    <property type="match status" value="1"/>
</dbReference>
<name>A0A0N0NIG7_9EURO</name>
<dbReference type="PANTHER" id="PTHR11361">
    <property type="entry name" value="DNA MISMATCH REPAIR PROTEIN MUTS FAMILY MEMBER"/>
    <property type="match status" value="1"/>
</dbReference>
<dbReference type="Proteomes" id="UP000038010">
    <property type="component" value="Unassembled WGS sequence"/>
</dbReference>
<dbReference type="Gene3D" id="3.40.50.300">
    <property type="entry name" value="P-loop containing nucleotide triphosphate hydrolases"/>
    <property type="match status" value="1"/>
</dbReference>
<dbReference type="Gene3D" id="3.30.420.110">
    <property type="entry name" value="MutS, connector domain"/>
    <property type="match status" value="1"/>
</dbReference>
<dbReference type="InterPro" id="IPR007860">
    <property type="entry name" value="DNA_mmatch_repair_MutS_con_dom"/>
</dbReference>
<reference evidence="13 14" key="1">
    <citation type="submission" date="2015-06" db="EMBL/GenBank/DDBJ databases">
        <title>Draft genome of the ant-associated black yeast Phialophora attae CBS 131958.</title>
        <authorList>
            <person name="Moreno L.F."/>
            <person name="Stielow B.J."/>
            <person name="de Hoog S."/>
            <person name="Vicente V.A."/>
            <person name="Weiss V.A."/>
            <person name="de Vries M."/>
            <person name="Cruz L.M."/>
            <person name="Souza E.M."/>
        </authorList>
    </citation>
    <scope>NUCLEOTIDE SEQUENCE [LARGE SCALE GENOMIC DNA]</scope>
    <source>
        <strain evidence="13 14">CBS 131958</strain>
    </source>
</reference>
<dbReference type="AlphaFoldDB" id="A0A0N0NIG7"/>
<evidence type="ECO:0000256" key="4">
    <source>
        <dbReference type="ARBA" id="ARBA00022741"/>
    </source>
</evidence>
<comment type="similarity">
    <text evidence="1">Belongs to the DNA mismatch repair MutS family.</text>
</comment>
<dbReference type="SMART" id="SM00533">
    <property type="entry name" value="MUTSd"/>
    <property type="match status" value="1"/>
</dbReference>
<comment type="subunit">
    <text evidence="10">Heterodimer consisting of MSH2-MSH3 (MutS beta). Forms a ternary complex with MutL alpha (MLH1-PMS1).</text>
</comment>
<evidence type="ECO:0000256" key="8">
    <source>
        <dbReference type="ARBA" id="ARBA00023204"/>
    </source>
</evidence>
<dbReference type="InterPro" id="IPR017261">
    <property type="entry name" value="DNA_mismatch_repair_MutS/MSH"/>
</dbReference>
<evidence type="ECO:0000256" key="7">
    <source>
        <dbReference type="ARBA" id="ARBA00023125"/>
    </source>
</evidence>
<evidence type="ECO:0000256" key="10">
    <source>
        <dbReference type="ARBA" id="ARBA00025902"/>
    </source>
</evidence>
<dbReference type="Pfam" id="PF01624">
    <property type="entry name" value="MutS_I"/>
    <property type="match status" value="1"/>
</dbReference>
<evidence type="ECO:0000256" key="5">
    <source>
        <dbReference type="ARBA" id="ARBA00022763"/>
    </source>
</evidence>
<keyword evidence="6" id="KW-0067">ATP-binding</keyword>
<dbReference type="InterPro" id="IPR045076">
    <property type="entry name" value="MutS"/>
</dbReference>
<evidence type="ECO:0000256" key="6">
    <source>
        <dbReference type="ARBA" id="ARBA00022840"/>
    </source>
</evidence>
<dbReference type="InterPro" id="IPR007695">
    <property type="entry name" value="DNA_mismatch_repair_MutS-lik_N"/>
</dbReference>
<dbReference type="Pfam" id="PF00488">
    <property type="entry name" value="MutS_V"/>
    <property type="match status" value="1"/>
</dbReference>
<dbReference type="Pfam" id="PF05192">
    <property type="entry name" value="MutS_III"/>
    <property type="match status" value="1"/>
</dbReference>
<dbReference type="EMBL" id="LFJN01000040">
    <property type="protein sequence ID" value="KPI35419.1"/>
    <property type="molecule type" value="Genomic_DNA"/>
</dbReference>
<dbReference type="GO" id="GO:0043504">
    <property type="term" value="P:mitochondrial DNA repair"/>
    <property type="evidence" value="ECO:0007669"/>
    <property type="project" value="TreeGrafter"/>
</dbReference>
<dbReference type="PANTHER" id="PTHR11361:SF34">
    <property type="entry name" value="DNA MISMATCH REPAIR PROTEIN MSH1, MITOCHONDRIAL"/>
    <property type="match status" value="1"/>
</dbReference>
<dbReference type="FunFam" id="3.40.50.300:FF:001238">
    <property type="entry name" value="DNA mismatch repair protein"/>
    <property type="match status" value="1"/>
</dbReference>
<dbReference type="RefSeq" id="XP_017995382.1">
    <property type="nucleotide sequence ID" value="XM_018140600.1"/>
</dbReference>
<keyword evidence="4" id="KW-0547">Nucleotide-binding</keyword>
<keyword evidence="14" id="KW-1185">Reference proteome</keyword>
<dbReference type="OrthoDB" id="2534523at2759"/>
<dbReference type="Gene3D" id="3.40.1170.10">
    <property type="entry name" value="DNA repair protein MutS, domain I"/>
    <property type="match status" value="1"/>
</dbReference>
<evidence type="ECO:0000256" key="1">
    <source>
        <dbReference type="ARBA" id="ARBA00006271"/>
    </source>
</evidence>
<dbReference type="GO" id="GO:0005524">
    <property type="term" value="F:ATP binding"/>
    <property type="evidence" value="ECO:0007669"/>
    <property type="project" value="UniProtKB-KW"/>
</dbReference>
<evidence type="ECO:0000313" key="14">
    <source>
        <dbReference type="Proteomes" id="UP000038010"/>
    </source>
</evidence>
<gene>
    <name evidence="13" type="ORF">AB675_11729</name>
</gene>
<dbReference type="PIRSF" id="PIRSF037677">
    <property type="entry name" value="DNA_mis_repair_Msh6"/>
    <property type="match status" value="1"/>
</dbReference>
<dbReference type="InterPro" id="IPR000432">
    <property type="entry name" value="DNA_mismatch_repair_MutS_C"/>
</dbReference>
<dbReference type="InterPro" id="IPR016151">
    <property type="entry name" value="DNA_mismatch_repair_MutS_N"/>
</dbReference>
<comment type="function">
    <text evidence="9">Component of the post-replicative DNA mismatch repair system (MMR). Heterodimerizes with MSH2 to form MutS beta, which binds to DNA mismatches thereby initiating DNA repair. MSH3 provides substrate-binding and substrate specificity to the complex. When bound, the MutS beta heterodimer bends the DNA helix and shields approximately 20 base pairs. Acts mainly to repair insertion-deletion loops (IDLs) from 2 to 13 nucleotides in size, but can also repair base-base and single insertion-deletion mismatches that occur during replication. After mismatch binding, forms a ternary complex with the MutL alpha heterodimer, which is thought to be responsible for directing the downstream MMR events, including strand discrimination, excision, and resynthesis. ATP binding and hydrolysis play a pivotal role in mismatch repair functions.</text>
</comment>
<evidence type="ECO:0000256" key="9">
    <source>
        <dbReference type="ARBA" id="ARBA00025373"/>
    </source>
</evidence>
<organism evidence="13 14">
    <name type="scientific">Cyphellophora attinorum</name>
    <dbReference type="NCBI Taxonomy" id="1664694"/>
    <lineage>
        <taxon>Eukaryota</taxon>
        <taxon>Fungi</taxon>
        <taxon>Dikarya</taxon>
        <taxon>Ascomycota</taxon>
        <taxon>Pezizomycotina</taxon>
        <taxon>Eurotiomycetes</taxon>
        <taxon>Chaetothyriomycetidae</taxon>
        <taxon>Chaetothyriales</taxon>
        <taxon>Cyphellophoraceae</taxon>
        <taxon>Cyphellophora</taxon>
    </lineage>
</organism>
<dbReference type="STRING" id="1664694.A0A0N0NIG7"/>
<dbReference type="InterPro" id="IPR036187">
    <property type="entry name" value="DNA_mismatch_repair_MutS_sf"/>
</dbReference>
<protein>
    <recommendedName>
        <fullName evidence="2">DNA mismatch repair protein MSH3</fullName>
    </recommendedName>
    <alternativeName>
        <fullName evidence="3">DNA mismatch repair protein msh3</fullName>
    </alternativeName>
</protein>
<dbReference type="VEuPathDB" id="FungiDB:AB675_11729"/>
<evidence type="ECO:0000256" key="2">
    <source>
        <dbReference type="ARBA" id="ARBA00019000"/>
    </source>
</evidence>
<feature type="region of interest" description="Disordered" evidence="11">
    <location>
        <begin position="967"/>
        <end position="1015"/>
    </location>
</feature>
<evidence type="ECO:0000259" key="12">
    <source>
        <dbReference type="PROSITE" id="PS00486"/>
    </source>
</evidence>
<dbReference type="GO" id="GO:0005739">
    <property type="term" value="C:mitochondrion"/>
    <property type="evidence" value="ECO:0007669"/>
    <property type="project" value="TreeGrafter"/>
</dbReference>
<dbReference type="InterPro" id="IPR007696">
    <property type="entry name" value="DNA_mismatch_repair_MutS_core"/>
</dbReference>
<dbReference type="SUPFAM" id="SSF48334">
    <property type="entry name" value="DNA repair protein MutS, domain III"/>
    <property type="match status" value="1"/>
</dbReference>
<dbReference type="Gene3D" id="1.10.1420.10">
    <property type="match status" value="1"/>
</dbReference>
<dbReference type="GeneID" id="28732481"/>
<accession>A0A0N0NIG7</accession>